<feature type="compositionally biased region" description="Polar residues" evidence="1">
    <location>
        <begin position="69"/>
        <end position="78"/>
    </location>
</feature>
<organism evidence="2 3">
    <name type="scientific">Meganyctiphanes norvegica</name>
    <name type="common">Northern krill</name>
    <name type="synonym">Thysanopoda norvegica</name>
    <dbReference type="NCBI Taxonomy" id="48144"/>
    <lineage>
        <taxon>Eukaryota</taxon>
        <taxon>Metazoa</taxon>
        <taxon>Ecdysozoa</taxon>
        <taxon>Arthropoda</taxon>
        <taxon>Crustacea</taxon>
        <taxon>Multicrustacea</taxon>
        <taxon>Malacostraca</taxon>
        <taxon>Eumalacostraca</taxon>
        <taxon>Eucarida</taxon>
        <taxon>Euphausiacea</taxon>
        <taxon>Euphausiidae</taxon>
        <taxon>Meganyctiphanes</taxon>
    </lineage>
</organism>
<reference evidence="2 3" key="1">
    <citation type="submission" date="2024-05" db="EMBL/GenBank/DDBJ databases">
        <authorList>
            <person name="Wallberg A."/>
        </authorList>
    </citation>
    <scope>NUCLEOTIDE SEQUENCE [LARGE SCALE GENOMIC DNA]</scope>
</reference>
<protein>
    <submittedName>
        <fullName evidence="2">Uncharacterized protein</fullName>
    </submittedName>
</protein>
<evidence type="ECO:0000313" key="3">
    <source>
        <dbReference type="Proteomes" id="UP001497623"/>
    </source>
</evidence>
<sequence>MKTGISGLGYLDSWSLWQYYSSVKPSNFSMYRPNAKVSRTPPQVKGSEGQAQRFTARRRQPLNRPASPTALQVLQGQPSAHPEHRSPPVAPLHTGNANTLKYFKILQVPYNLVELHC</sequence>
<gene>
    <name evidence="2" type="ORF">MNOR_LOCUS14569</name>
</gene>
<proteinExistence type="predicted"/>
<comment type="caution">
    <text evidence="2">The sequence shown here is derived from an EMBL/GenBank/DDBJ whole genome shotgun (WGS) entry which is preliminary data.</text>
</comment>
<dbReference type="AlphaFoldDB" id="A0AAV2QS64"/>
<dbReference type="EMBL" id="CAXKWB010008769">
    <property type="protein sequence ID" value="CAL4092343.1"/>
    <property type="molecule type" value="Genomic_DNA"/>
</dbReference>
<evidence type="ECO:0000256" key="1">
    <source>
        <dbReference type="SAM" id="MobiDB-lite"/>
    </source>
</evidence>
<dbReference type="Proteomes" id="UP001497623">
    <property type="component" value="Unassembled WGS sequence"/>
</dbReference>
<name>A0AAV2QS64_MEGNR</name>
<evidence type="ECO:0000313" key="2">
    <source>
        <dbReference type="EMBL" id="CAL4092343.1"/>
    </source>
</evidence>
<feature type="region of interest" description="Disordered" evidence="1">
    <location>
        <begin position="34"/>
        <end position="93"/>
    </location>
</feature>
<accession>A0AAV2QS64</accession>
<keyword evidence="3" id="KW-1185">Reference proteome</keyword>